<dbReference type="SUPFAM" id="SSF52833">
    <property type="entry name" value="Thioredoxin-like"/>
    <property type="match status" value="1"/>
</dbReference>
<dbReference type="PANTHER" id="PTHR45663:SF11">
    <property type="entry name" value="GEO12009P1"/>
    <property type="match status" value="1"/>
</dbReference>
<dbReference type="InterPro" id="IPR011990">
    <property type="entry name" value="TPR-like_helical_dom_sf"/>
</dbReference>
<proteinExistence type="inferred from homology"/>
<dbReference type="GO" id="GO:0006950">
    <property type="term" value="P:response to stress"/>
    <property type="evidence" value="ECO:0007669"/>
    <property type="project" value="UniProtKB-ARBA"/>
</dbReference>
<dbReference type="AlphaFoldDB" id="A0A1H8ETG6"/>
<feature type="region of interest" description="Disordered" evidence="3">
    <location>
        <begin position="21"/>
        <end position="52"/>
    </location>
</feature>
<dbReference type="Proteomes" id="UP000297654">
    <property type="component" value="Unassembled WGS sequence"/>
</dbReference>
<evidence type="ECO:0000313" key="5">
    <source>
        <dbReference type="Proteomes" id="UP000297654"/>
    </source>
</evidence>
<dbReference type="InterPro" id="IPR036249">
    <property type="entry name" value="Thioredoxin-like_sf"/>
</dbReference>
<organism evidence="4 5">
    <name type="scientific">Cryobacterium luteum</name>
    <dbReference type="NCBI Taxonomy" id="1424661"/>
    <lineage>
        <taxon>Bacteria</taxon>
        <taxon>Bacillati</taxon>
        <taxon>Actinomycetota</taxon>
        <taxon>Actinomycetes</taxon>
        <taxon>Micrococcales</taxon>
        <taxon>Microbacteriaceae</taxon>
        <taxon>Cryobacterium</taxon>
    </lineage>
</organism>
<dbReference type="PANTHER" id="PTHR45663">
    <property type="entry name" value="GEO12009P1"/>
    <property type="match status" value="1"/>
</dbReference>
<dbReference type="CDD" id="cd02956">
    <property type="entry name" value="ybbN"/>
    <property type="match status" value="1"/>
</dbReference>
<dbReference type="Pfam" id="PF14561">
    <property type="entry name" value="TPR_20"/>
    <property type="match status" value="1"/>
</dbReference>
<dbReference type="STRING" id="1424661.SAMN05216281_10569"/>
<accession>A0A1H8ETG6</accession>
<dbReference type="InterPro" id="IPR013766">
    <property type="entry name" value="Thioredoxin_domain"/>
</dbReference>
<evidence type="ECO:0000256" key="1">
    <source>
        <dbReference type="ARBA" id="ARBA00008987"/>
    </source>
</evidence>
<dbReference type="Gene3D" id="1.25.40.10">
    <property type="entry name" value="Tetratricopeptide repeat domain"/>
    <property type="match status" value="1"/>
</dbReference>
<protein>
    <submittedName>
        <fullName evidence="4">Tetratricopeptide repeat protein</fullName>
    </submittedName>
</protein>
<dbReference type="GO" id="GO:0005737">
    <property type="term" value="C:cytoplasm"/>
    <property type="evidence" value="ECO:0007669"/>
    <property type="project" value="TreeGrafter"/>
</dbReference>
<gene>
    <name evidence="4" type="ORF">E3O10_14795</name>
</gene>
<dbReference type="SUPFAM" id="SSF48452">
    <property type="entry name" value="TPR-like"/>
    <property type="match status" value="1"/>
</dbReference>
<dbReference type="RefSeq" id="WP_092108813.1">
    <property type="nucleotide sequence ID" value="NZ_FOCN01000005.1"/>
</dbReference>
<sequence length="334" mass="34426">MTNMPPSGSNLRGAVDLSSLVNRAPAGTPPTARNGAPVGAPVSGAPVGEPAAPTAPVTVPSLVLDGTDANFGDLLELSSRVPVIVGLWASWSEPSTTLMAVLEQLITGLAGQFVLARVDIDANPQLAQAFQAQSVPTVAAVITGQPVQLFTGPLAEEQIADVLGRVLELAAQQGVTGTAEAAGVAADAEPAAVVDEPLPPHHLEAYAAIEAGDYATAQSEYRTALAQNPNDSMAVAGLAQVSLLARLQGKTIDQIRNGAASAPDDLDAQLLVADLDLSGGHIEDAFDRLLTLFPAQPAPGRNTIRERILELFEVIGTDDPRVAPTRSRLAALLY</sequence>
<keyword evidence="2" id="KW-0676">Redox-active center</keyword>
<comment type="caution">
    <text evidence="4">The sequence shown here is derived from an EMBL/GenBank/DDBJ whole genome shotgun (WGS) entry which is preliminary data.</text>
</comment>
<keyword evidence="5" id="KW-1185">Reference proteome</keyword>
<dbReference type="OrthoDB" id="5181746at2"/>
<comment type="similarity">
    <text evidence="1">Belongs to the thioredoxin family.</text>
</comment>
<dbReference type="PROSITE" id="PS51352">
    <property type="entry name" value="THIOREDOXIN_2"/>
    <property type="match status" value="1"/>
</dbReference>
<name>A0A1H8ETG6_9MICO</name>
<reference evidence="4 5" key="1">
    <citation type="submission" date="2019-03" db="EMBL/GenBank/DDBJ databases">
        <title>Genomics of glacier-inhabiting Cryobacterium strains.</title>
        <authorList>
            <person name="Liu Q."/>
            <person name="Xin Y.-H."/>
        </authorList>
    </citation>
    <scope>NUCLEOTIDE SEQUENCE [LARGE SCALE GENOMIC DNA]</scope>
    <source>
        <strain evidence="4 5">Hh15</strain>
    </source>
</reference>
<evidence type="ECO:0000313" key="4">
    <source>
        <dbReference type="EMBL" id="TFB85407.1"/>
    </source>
</evidence>
<dbReference type="Gene3D" id="3.40.30.10">
    <property type="entry name" value="Glutaredoxin"/>
    <property type="match status" value="1"/>
</dbReference>
<evidence type="ECO:0000256" key="2">
    <source>
        <dbReference type="ARBA" id="ARBA00023284"/>
    </source>
</evidence>
<dbReference type="EMBL" id="SOFF01000041">
    <property type="protein sequence ID" value="TFB85407.1"/>
    <property type="molecule type" value="Genomic_DNA"/>
</dbReference>
<dbReference type="Pfam" id="PF00085">
    <property type="entry name" value="Thioredoxin"/>
    <property type="match status" value="1"/>
</dbReference>
<evidence type="ECO:0000256" key="3">
    <source>
        <dbReference type="SAM" id="MobiDB-lite"/>
    </source>
</evidence>
<dbReference type="GO" id="GO:0015035">
    <property type="term" value="F:protein-disulfide reductase activity"/>
    <property type="evidence" value="ECO:0007669"/>
    <property type="project" value="TreeGrafter"/>
</dbReference>